<name>A0A915Z0P3_9GLOM</name>
<dbReference type="EMBL" id="CAGKOT010000010">
    <property type="protein sequence ID" value="CAB5356503.1"/>
    <property type="molecule type" value="Genomic_DNA"/>
</dbReference>
<reference evidence="1" key="1">
    <citation type="submission" date="2020-05" db="EMBL/GenBank/DDBJ databases">
        <authorList>
            <person name="Rincon C."/>
            <person name="Sanders R I."/>
            <person name="Robbins C."/>
            <person name="Chaturvedi A."/>
        </authorList>
    </citation>
    <scope>NUCLEOTIDE SEQUENCE</scope>
    <source>
        <strain evidence="1">CHB12</strain>
    </source>
</reference>
<proteinExistence type="predicted"/>
<protein>
    <submittedName>
        <fullName evidence="1">Uncharacterized protein</fullName>
    </submittedName>
</protein>
<gene>
    <name evidence="1" type="ORF">CHRIB12_LOCUS6357</name>
</gene>
<comment type="caution">
    <text evidence="1">The sequence shown here is derived from an EMBL/GenBank/DDBJ whole genome shotgun (WGS) entry which is preliminary data.</text>
</comment>
<dbReference type="VEuPathDB" id="FungiDB:RhiirFUN_010835"/>
<organism evidence="1 2">
    <name type="scientific">Rhizophagus irregularis</name>
    <dbReference type="NCBI Taxonomy" id="588596"/>
    <lineage>
        <taxon>Eukaryota</taxon>
        <taxon>Fungi</taxon>
        <taxon>Fungi incertae sedis</taxon>
        <taxon>Mucoromycota</taxon>
        <taxon>Glomeromycotina</taxon>
        <taxon>Glomeromycetes</taxon>
        <taxon>Glomerales</taxon>
        <taxon>Glomeraceae</taxon>
        <taxon>Rhizophagus</taxon>
    </lineage>
</organism>
<sequence>MTFNSIHSITILYLKYRSKYEERRGINYFDYMEVEKFFIKHNIQYNIHDISDHASCGSGIAKTQKPEADQ</sequence>
<accession>A0A915Z0P3</accession>
<evidence type="ECO:0000313" key="2">
    <source>
        <dbReference type="Proteomes" id="UP000684084"/>
    </source>
</evidence>
<dbReference type="AlphaFoldDB" id="A0A915Z0P3"/>
<dbReference type="Proteomes" id="UP000684084">
    <property type="component" value="Unassembled WGS sequence"/>
</dbReference>
<evidence type="ECO:0000313" key="1">
    <source>
        <dbReference type="EMBL" id="CAB5356503.1"/>
    </source>
</evidence>